<evidence type="ECO:0000313" key="3">
    <source>
        <dbReference type="Proteomes" id="UP000650524"/>
    </source>
</evidence>
<gene>
    <name evidence="2" type="ORF">H8E19_09860</name>
</gene>
<dbReference type="SUPFAM" id="SSF46785">
    <property type="entry name" value="Winged helix' DNA-binding domain"/>
    <property type="match status" value="1"/>
</dbReference>
<name>A0A8J6T4M6_9DELT</name>
<dbReference type="EMBL" id="JACNJD010000227">
    <property type="protein sequence ID" value="MBC8177697.1"/>
    <property type="molecule type" value="Genomic_DNA"/>
</dbReference>
<proteinExistence type="predicted"/>
<sequence length="92" mass="10165">MTVQKATEQVTEQVRSILNCLKDEPLGARDAMQSLGLRHRPTFLYDYLQPAIDAGLVEMTQPESPKSPTQKYRLTAKGKTALVESGQSESGK</sequence>
<dbReference type="AlphaFoldDB" id="A0A8J6T4M6"/>
<accession>A0A8J6T4M6</accession>
<feature type="domain" description="Filamentation induced by cAMP protein Fic-like C-terminal" evidence="1">
    <location>
        <begin position="12"/>
        <end position="75"/>
    </location>
</feature>
<dbReference type="InterPro" id="IPR036388">
    <property type="entry name" value="WH-like_DNA-bd_sf"/>
</dbReference>
<dbReference type="Pfam" id="PF21247">
    <property type="entry name" value="Fic-like_C"/>
    <property type="match status" value="1"/>
</dbReference>
<protein>
    <submittedName>
        <fullName evidence="2">Helix-turn-helix transcriptional regulator</fullName>
    </submittedName>
</protein>
<dbReference type="InterPro" id="IPR049514">
    <property type="entry name" value="Fic-like_C"/>
</dbReference>
<comment type="caution">
    <text evidence="2">The sequence shown here is derived from an EMBL/GenBank/DDBJ whole genome shotgun (WGS) entry which is preliminary data.</text>
</comment>
<evidence type="ECO:0000259" key="1">
    <source>
        <dbReference type="Pfam" id="PF21247"/>
    </source>
</evidence>
<dbReference type="Proteomes" id="UP000650524">
    <property type="component" value="Unassembled WGS sequence"/>
</dbReference>
<dbReference type="Gene3D" id="1.10.10.10">
    <property type="entry name" value="Winged helix-like DNA-binding domain superfamily/Winged helix DNA-binding domain"/>
    <property type="match status" value="1"/>
</dbReference>
<dbReference type="InterPro" id="IPR036390">
    <property type="entry name" value="WH_DNA-bd_sf"/>
</dbReference>
<organism evidence="2 3">
    <name type="scientific">Candidatus Desulfacyla euxinica</name>
    <dbReference type="NCBI Taxonomy" id="2841693"/>
    <lineage>
        <taxon>Bacteria</taxon>
        <taxon>Deltaproteobacteria</taxon>
        <taxon>Candidatus Desulfacyla</taxon>
    </lineage>
</organism>
<evidence type="ECO:0000313" key="2">
    <source>
        <dbReference type="EMBL" id="MBC8177697.1"/>
    </source>
</evidence>
<reference evidence="2 3" key="1">
    <citation type="submission" date="2020-08" db="EMBL/GenBank/DDBJ databases">
        <title>Bridging the membrane lipid divide: bacteria of the FCB group superphylum have the potential to synthesize archaeal ether lipids.</title>
        <authorList>
            <person name="Villanueva L."/>
            <person name="Von Meijenfeldt F.A.B."/>
            <person name="Westbye A.B."/>
            <person name="Yadav S."/>
            <person name="Hopmans E.C."/>
            <person name="Dutilh B.E."/>
            <person name="Sinninghe Damste J.S."/>
        </authorList>
    </citation>
    <scope>NUCLEOTIDE SEQUENCE [LARGE SCALE GENOMIC DNA]</scope>
    <source>
        <strain evidence="2">NIOZ-UU27</strain>
    </source>
</reference>